<dbReference type="EMBL" id="CM004388">
    <property type="protein sequence ID" value="OAY58616.1"/>
    <property type="molecule type" value="Genomic_DNA"/>
</dbReference>
<reference evidence="1" key="1">
    <citation type="submission" date="2016-02" db="EMBL/GenBank/DDBJ databases">
        <title>WGS assembly of Manihot esculenta.</title>
        <authorList>
            <person name="Bredeson J.V."/>
            <person name="Prochnik S.E."/>
            <person name="Lyons J.B."/>
            <person name="Schmutz J."/>
            <person name="Grimwood J."/>
            <person name="Vrebalov J."/>
            <person name="Bart R.S."/>
            <person name="Amuge T."/>
            <person name="Ferguson M.E."/>
            <person name="Green R."/>
            <person name="Putnam N."/>
            <person name="Stites J."/>
            <person name="Rounsley S."/>
            <person name="Rokhsar D.S."/>
        </authorList>
    </citation>
    <scope>NUCLEOTIDE SEQUENCE [LARGE SCALE GENOMIC DNA]</scope>
    <source>
        <tissue evidence="1">Leaf</tissue>
    </source>
</reference>
<proteinExistence type="predicted"/>
<protein>
    <submittedName>
        <fullName evidence="1">Uncharacterized protein</fullName>
    </submittedName>
</protein>
<accession>A0A2C9WHP9</accession>
<sequence length="40" mass="4868">MSVTLYVIYYHDQKIYPKGFRLIHAKIYLLKTILQKETHT</sequence>
<evidence type="ECO:0000313" key="1">
    <source>
        <dbReference type="EMBL" id="OAY58616.1"/>
    </source>
</evidence>
<gene>
    <name evidence="1" type="ORF">MANES_02G193000</name>
</gene>
<name>A0A2C9WHP9_MANES</name>
<dbReference type="AlphaFoldDB" id="A0A2C9WHP9"/>
<organism evidence="1">
    <name type="scientific">Manihot esculenta</name>
    <name type="common">Cassava</name>
    <name type="synonym">Jatropha manihot</name>
    <dbReference type="NCBI Taxonomy" id="3983"/>
    <lineage>
        <taxon>Eukaryota</taxon>
        <taxon>Viridiplantae</taxon>
        <taxon>Streptophyta</taxon>
        <taxon>Embryophyta</taxon>
        <taxon>Tracheophyta</taxon>
        <taxon>Spermatophyta</taxon>
        <taxon>Magnoliopsida</taxon>
        <taxon>eudicotyledons</taxon>
        <taxon>Gunneridae</taxon>
        <taxon>Pentapetalae</taxon>
        <taxon>rosids</taxon>
        <taxon>fabids</taxon>
        <taxon>Malpighiales</taxon>
        <taxon>Euphorbiaceae</taxon>
        <taxon>Crotonoideae</taxon>
        <taxon>Manihoteae</taxon>
        <taxon>Manihot</taxon>
    </lineage>
</organism>